<dbReference type="InterPro" id="IPR012675">
    <property type="entry name" value="Beta-grasp_dom_sf"/>
</dbReference>
<dbReference type="GO" id="GO:0022900">
    <property type="term" value="P:electron transport chain"/>
    <property type="evidence" value="ECO:0007669"/>
    <property type="project" value="InterPro"/>
</dbReference>
<dbReference type="SUPFAM" id="SSF54292">
    <property type="entry name" value="2Fe-2S ferredoxin-like"/>
    <property type="match status" value="1"/>
</dbReference>
<dbReference type="PANTHER" id="PTHR43112:SF3">
    <property type="entry name" value="FERREDOXIN-2, CHLOROPLASTIC"/>
    <property type="match status" value="1"/>
</dbReference>
<keyword evidence="5" id="KW-0249">Electron transport</keyword>
<evidence type="ECO:0000313" key="10">
    <source>
        <dbReference type="EMBL" id="KGF85512.1"/>
    </source>
</evidence>
<dbReference type="GO" id="GO:0051537">
    <property type="term" value="F:2 iron, 2 sulfur cluster binding"/>
    <property type="evidence" value="ECO:0007669"/>
    <property type="project" value="UniProtKB-KW"/>
</dbReference>
<comment type="caution">
    <text evidence="10">The sequence shown here is derived from an EMBL/GenBank/DDBJ whole genome shotgun (WGS) entry which is preliminary data.</text>
</comment>
<dbReference type="PROSITE" id="PS51085">
    <property type="entry name" value="2FE2S_FER_2"/>
    <property type="match status" value="1"/>
</dbReference>
<dbReference type="EMBL" id="JNAH01000008">
    <property type="protein sequence ID" value="KGF85512.1"/>
    <property type="molecule type" value="Genomic_DNA"/>
</dbReference>
<dbReference type="CDD" id="cd00207">
    <property type="entry name" value="fer2"/>
    <property type="match status" value="1"/>
</dbReference>
<keyword evidence="6" id="KW-0408">Iron</keyword>
<keyword evidence="2" id="KW-0813">Transport</keyword>
<accession>A0A0A1Z7G6</accession>
<comment type="cofactor">
    <cofactor evidence="8">
        <name>[2Fe-2S] cluster</name>
        <dbReference type="ChEBI" id="CHEBI:190135"/>
    </cofactor>
</comment>
<dbReference type="GO" id="GO:0009055">
    <property type="term" value="F:electron transfer activity"/>
    <property type="evidence" value="ECO:0007669"/>
    <property type="project" value="InterPro"/>
</dbReference>
<evidence type="ECO:0000256" key="8">
    <source>
        <dbReference type="ARBA" id="ARBA00034078"/>
    </source>
</evidence>
<name>A0A0A1Z7G6_PROMR</name>
<keyword evidence="4" id="KW-0479">Metal-binding</keyword>
<dbReference type="GO" id="GO:0046872">
    <property type="term" value="F:metal ion binding"/>
    <property type="evidence" value="ECO:0007669"/>
    <property type="project" value="UniProtKB-KW"/>
</dbReference>
<evidence type="ECO:0000256" key="1">
    <source>
        <dbReference type="ARBA" id="ARBA00007874"/>
    </source>
</evidence>
<dbReference type="PANTHER" id="PTHR43112">
    <property type="entry name" value="FERREDOXIN"/>
    <property type="match status" value="1"/>
</dbReference>
<evidence type="ECO:0000256" key="2">
    <source>
        <dbReference type="ARBA" id="ARBA00022448"/>
    </source>
</evidence>
<evidence type="ECO:0000259" key="9">
    <source>
        <dbReference type="PROSITE" id="PS51085"/>
    </source>
</evidence>
<sequence length="108" mass="11961">MPEYNIKVQFEQKTFSFLCSDDQDIISAAKINGIDLPSSCCSGVCTDCASMILEGSVDQEDAMGLNDDLREKGFALLCVAYPKSDLNIVIGKEVEDDLYNDQFGKYQK</sequence>
<evidence type="ECO:0000256" key="5">
    <source>
        <dbReference type="ARBA" id="ARBA00022982"/>
    </source>
</evidence>
<dbReference type="Proteomes" id="UP000030598">
    <property type="component" value="Unassembled WGS sequence"/>
</dbReference>
<evidence type="ECO:0000313" key="11">
    <source>
        <dbReference type="Proteomes" id="UP000030598"/>
    </source>
</evidence>
<evidence type="ECO:0000256" key="3">
    <source>
        <dbReference type="ARBA" id="ARBA00022714"/>
    </source>
</evidence>
<gene>
    <name evidence="10" type="ORF">EU91_1614</name>
</gene>
<dbReference type="STRING" id="59925.EU91_1614"/>
<evidence type="ECO:0000256" key="4">
    <source>
        <dbReference type="ARBA" id="ARBA00022723"/>
    </source>
</evidence>
<protein>
    <submittedName>
        <fullName evidence="10">Soluble (2Fe-2S) ferredoxin</fullName>
    </submittedName>
</protein>
<evidence type="ECO:0000256" key="7">
    <source>
        <dbReference type="ARBA" id="ARBA00023014"/>
    </source>
</evidence>
<organism evidence="10 11">
    <name type="scientific">Prochlorococcus marinus str. GP2</name>
    <dbReference type="NCBI Taxonomy" id="59925"/>
    <lineage>
        <taxon>Bacteria</taxon>
        <taxon>Bacillati</taxon>
        <taxon>Cyanobacteriota</taxon>
        <taxon>Cyanophyceae</taxon>
        <taxon>Synechococcales</taxon>
        <taxon>Prochlorococcaceae</taxon>
        <taxon>Prochlorococcus</taxon>
    </lineage>
</organism>
<dbReference type="Pfam" id="PF00111">
    <property type="entry name" value="Fer2"/>
    <property type="match status" value="1"/>
</dbReference>
<dbReference type="OrthoDB" id="462043at2"/>
<dbReference type="NCBIfam" id="TIGR02008">
    <property type="entry name" value="fdx_plant"/>
    <property type="match status" value="1"/>
</dbReference>
<dbReference type="InterPro" id="IPR036010">
    <property type="entry name" value="2Fe-2S_ferredoxin-like_sf"/>
</dbReference>
<dbReference type="eggNOG" id="COG1018">
    <property type="taxonomic scope" value="Bacteria"/>
</dbReference>
<dbReference type="RefSeq" id="WP_032524990.1">
    <property type="nucleotide sequence ID" value="NZ_CP138934.1"/>
</dbReference>
<dbReference type="InterPro" id="IPR010241">
    <property type="entry name" value="Fd_pln"/>
</dbReference>
<keyword evidence="3" id="KW-0001">2Fe-2S</keyword>
<reference evidence="11" key="1">
    <citation type="journal article" date="2014" name="Sci. Data">
        <title>Genomes of diverse isolates of the marine cyanobacterium Prochlorococcus.</title>
        <authorList>
            <person name="Biller S."/>
            <person name="Berube P."/>
            <person name="Thompson J."/>
            <person name="Kelly L."/>
            <person name="Roggensack S."/>
            <person name="Awad L."/>
            <person name="Roache-Johnson K."/>
            <person name="Ding H."/>
            <person name="Giovannoni S.J."/>
            <person name="Moore L.R."/>
            <person name="Chisholm S.W."/>
        </authorList>
    </citation>
    <scope>NUCLEOTIDE SEQUENCE [LARGE SCALE GENOMIC DNA]</scope>
    <source>
        <strain evidence="11">GP2</strain>
    </source>
</reference>
<dbReference type="Gene3D" id="3.10.20.30">
    <property type="match status" value="1"/>
</dbReference>
<dbReference type="InterPro" id="IPR001041">
    <property type="entry name" value="2Fe-2S_ferredoxin-type"/>
</dbReference>
<evidence type="ECO:0000256" key="6">
    <source>
        <dbReference type="ARBA" id="ARBA00023004"/>
    </source>
</evidence>
<dbReference type="AlphaFoldDB" id="A0A0A1Z7G6"/>
<keyword evidence="7" id="KW-0411">Iron-sulfur</keyword>
<feature type="domain" description="2Fe-2S ferredoxin-type" evidence="9">
    <location>
        <begin position="4"/>
        <end position="94"/>
    </location>
</feature>
<comment type="similarity">
    <text evidence="1">Belongs to the 2Fe2S plant-type ferredoxin family.</text>
</comment>
<proteinExistence type="inferred from homology"/>